<accession>A0A917A337</accession>
<dbReference type="EMBL" id="BMIQ01000011">
    <property type="protein sequence ID" value="GGE22798.1"/>
    <property type="molecule type" value="Genomic_DNA"/>
</dbReference>
<evidence type="ECO:0000313" key="1">
    <source>
        <dbReference type="EMBL" id="GGE22798.1"/>
    </source>
</evidence>
<reference evidence="1" key="1">
    <citation type="journal article" date="2014" name="Int. J. Syst. Evol. Microbiol.">
        <title>Complete genome sequence of Corynebacterium casei LMG S-19264T (=DSM 44701T), isolated from a smear-ripened cheese.</title>
        <authorList>
            <consortium name="US DOE Joint Genome Institute (JGI-PGF)"/>
            <person name="Walter F."/>
            <person name="Albersmeier A."/>
            <person name="Kalinowski J."/>
            <person name="Ruckert C."/>
        </authorList>
    </citation>
    <scope>NUCLEOTIDE SEQUENCE</scope>
    <source>
        <strain evidence="1">CGMCC 1.15367</strain>
    </source>
</reference>
<keyword evidence="2" id="KW-1185">Reference proteome</keyword>
<comment type="caution">
    <text evidence="1">The sequence shown here is derived from an EMBL/GenBank/DDBJ whole genome shotgun (WGS) entry which is preliminary data.</text>
</comment>
<name>A0A917A337_9HYPH</name>
<reference evidence="1" key="2">
    <citation type="submission" date="2020-09" db="EMBL/GenBank/DDBJ databases">
        <authorList>
            <person name="Sun Q."/>
            <person name="Zhou Y."/>
        </authorList>
    </citation>
    <scope>NUCLEOTIDE SEQUENCE</scope>
    <source>
        <strain evidence="1">CGMCC 1.15367</strain>
    </source>
</reference>
<dbReference type="Proteomes" id="UP000644699">
    <property type="component" value="Unassembled WGS sequence"/>
</dbReference>
<evidence type="ECO:0000313" key="2">
    <source>
        <dbReference type="Proteomes" id="UP000644699"/>
    </source>
</evidence>
<dbReference type="RefSeq" id="WP_188913018.1">
    <property type="nucleotide sequence ID" value="NZ_BMIQ01000011.1"/>
</dbReference>
<dbReference type="AlphaFoldDB" id="A0A917A337"/>
<evidence type="ECO:0008006" key="3">
    <source>
        <dbReference type="Google" id="ProtNLM"/>
    </source>
</evidence>
<sequence length="324" mass="34614">MSEARCPVCAARLWQETARQLRFPGELRSYRFACGSCGLLADDPAEAAGARDALDRRLAAPTFAADPALPFGLDLYTLRTAATRFGRRAVPGDAAQAAALREPHGALAAVAGLADLDAGLAPRVALGLLCRARDLPALWPGLAAHAAWTDEIHLLLDGEAPPAPPGPVPAGLAIRLAARPLGDDFAAQRNALQALGGKPWMLQLDADETIAPPTGRLLTALTRLAEASGAVSIGLARRNLVDGALSDLFPDTQYRLNHRDIRFAGRVHERPQRDWPQSFISLHGPIEHHLGGAHVAARSRRYEAIAPGEGRLDEESALRRPYRA</sequence>
<organism evidence="1 2">
    <name type="scientific">Aureimonas endophytica</name>
    <dbReference type="NCBI Taxonomy" id="2027858"/>
    <lineage>
        <taxon>Bacteria</taxon>
        <taxon>Pseudomonadati</taxon>
        <taxon>Pseudomonadota</taxon>
        <taxon>Alphaproteobacteria</taxon>
        <taxon>Hyphomicrobiales</taxon>
        <taxon>Aurantimonadaceae</taxon>
        <taxon>Aureimonas</taxon>
    </lineage>
</organism>
<proteinExistence type="predicted"/>
<gene>
    <name evidence="1" type="ORF">GCM10011390_47760</name>
</gene>
<protein>
    <recommendedName>
        <fullName evidence="3">Glycosyl transferase family 2</fullName>
    </recommendedName>
</protein>